<dbReference type="InterPro" id="IPR052920">
    <property type="entry name" value="DNA-binding_regulatory"/>
</dbReference>
<gene>
    <name evidence="3" type="ORF">OXH55_05025</name>
</gene>
<dbReference type="EMBL" id="JAPQES010000001">
    <property type="protein sequence ID" value="MCY6369986.1"/>
    <property type="molecule type" value="Genomic_DNA"/>
</dbReference>
<evidence type="ECO:0000313" key="3">
    <source>
        <dbReference type="EMBL" id="MCY6369986.1"/>
    </source>
</evidence>
<dbReference type="Gene3D" id="3.40.50.1820">
    <property type="entry name" value="alpha/beta hydrolase"/>
    <property type="match status" value="1"/>
</dbReference>
<dbReference type="Pfam" id="PF00561">
    <property type="entry name" value="Abhydrolase_1"/>
    <property type="match status" value="1"/>
</dbReference>
<evidence type="ECO:0000259" key="2">
    <source>
        <dbReference type="Pfam" id="PF00561"/>
    </source>
</evidence>
<keyword evidence="1" id="KW-0812">Transmembrane</keyword>
<dbReference type="PANTHER" id="PTHR43358:SF5">
    <property type="entry name" value="EXPORTED PROTEIN"/>
    <property type="match status" value="1"/>
</dbReference>
<sequence length="299" mass="34962">MVWSIIIIIFLIIIIIGIYFSNLIIYPKKISYEEMYDREIQRGKIIEKDFNKLEKEEVYIDSLHGYKLQGLFFSVKDSKKFIIICHGFTCSLYSSIKYMNLFLKRDFNVLIYNHRYHGLSGGKNTSFGYYEKDDLKAWTDWIFQRFGEKCKVGLHGESMGGGIVLENVAIDPRIKFCIADCAYSDMNVLMKHQLKLKYKLEKIPLLLNLVSFIIKIRAGWRFTEVSPIKALENVETPILFIHGENDDFVPTSMSKEMYSVKKGIKDIYIAPNAAHAQAYWKNKEQYDEKVGEFLEKINM</sequence>
<dbReference type="InterPro" id="IPR000073">
    <property type="entry name" value="AB_hydrolase_1"/>
</dbReference>
<comment type="caution">
    <text evidence="3">The sequence shown here is derived from an EMBL/GenBank/DDBJ whole genome shotgun (WGS) entry which is preliminary data.</text>
</comment>
<evidence type="ECO:0000313" key="4">
    <source>
        <dbReference type="Proteomes" id="UP001079657"/>
    </source>
</evidence>
<reference evidence="3" key="1">
    <citation type="submission" date="2022-12" db="EMBL/GenBank/DDBJ databases">
        <authorList>
            <person name="Wang J."/>
        </authorList>
    </citation>
    <scope>NUCLEOTIDE SEQUENCE</scope>
    <source>
        <strain evidence="3">HY-42-06</strain>
    </source>
</reference>
<dbReference type="GO" id="GO:0016787">
    <property type="term" value="F:hydrolase activity"/>
    <property type="evidence" value="ECO:0007669"/>
    <property type="project" value="UniProtKB-KW"/>
</dbReference>
<keyword evidence="3" id="KW-0378">Hydrolase</keyword>
<keyword evidence="1" id="KW-0472">Membrane</keyword>
<protein>
    <submittedName>
        <fullName evidence="3">Alpha/beta hydrolase</fullName>
    </submittedName>
</protein>
<dbReference type="SUPFAM" id="SSF53474">
    <property type="entry name" value="alpha/beta-Hydrolases"/>
    <property type="match status" value="1"/>
</dbReference>
<dbReference type="Proteomes" id="UP001079657">
    <property type="component" value="Unassembled WGS sequence"/>
</dbReference>
<keyword evidence="4" id="KW-1185">Reference proteome</keyword>
<name>A0ABT4CP29_9CLOT</name>
<feature type="transmembrane region" description="Helical" evidence="1">
    <location>
        <begin position="6"/>
        <end position="26"/>
    </location>
</feature>
<dbReference type="InterPro" id="IPR029058">
    <property type="entry name" value="AB_hydrolase_fold"/>
</dbReference>
<dbReference type="RefSeq" id="WP_268048464.1">
    <property type="nucleotide sequence ID" value="NZ_JAPQES010000001.1"/>
</dbReference>
<proteinExistence type="predicted"/>
<dbReference type="PANTHER" id="PTHR43358">
    <property type="entry name" value="ALPHA/BETA-HYDROLASE"/>
    <property type="match status" value="1"/>
</dbReference>
<evidence type="ECO:0000256" key="1">
    <source>
        <dbReference type="SAM" id="Phobius"/>
    </source>
</evidence>
<organism evidence="3 4">
    <name type="scientific">Clostridium ganghwense</name>
    <dbReference type="NCBI Taxonomy" id="312089"/>
    <lineage>
        <taxon>Bacteria</taxon>
        <taxon>Bacillati</taxon>
        <taxon>Bacillota</taxon>
        <taxon>Clostridia</taxon>
        <taxon>Eubacteriales</taxon>
        <taxon>Clostridiaceae</taxon>
        <taxon>Clostridium</taxon>
    </lineage>
</organism>
<accession>A0ABT4CP29</accession>
<feature type="domain" description="AB hydrolase-1" evidence="2">
    <location>
        <begin position="82"/>
        <end position="195"/>
    </location>
</feature>
<keyword evidence="1" id="KW-1133">Transmembrane helix</keyword>